<dbReference type="AlphaFoldDB" id="A0A259U2A2"/>
<evidence type="ECO:0000313" key="1">
    <source>
        <dbReference type="EMBL" id="OZC03934.1"/>
    </source>
</evidence>
<organism evidence="1 2">
    <name type="scientific">Rubricoccus marinus</name>
    <dbReference type="NCBI Taxonomy" id="716817"/>
    <lineage>
        <taxon>Bacteria</taxon>
        <taxon>Pseudomonadati</taxon>
        <taxon>Rhodothermota</taxon>
        <taxon>Rhodothermia</taxon>
        <taxon>Rhodothermales</taxon>
        <taxon>Rubricoccaceae</taxon>
        <taxon>Rubricoccus</taxon>
    </lineage>
</organism>
<sequence length="464" mass="51727">MGPFDLLHPLPADRRGREPEANAWIELHNVVVAAERLDEFGPEDYDRIGRQRRVDLGAYEGKRIELYQRFLDWTLEDGDFSEANRTLLAHIAETLHLGPGLLRDSHERAFGTVVHHALADDCLSVDERLLLYKLQHTLGLDPDLASGAYEVMARQRLLVTVARVLCDGKLSPEEADEVARAQAQIGVNVPQRVADMLDEAAARWHTHHAASLPTPAAEPRPRARFTTAGRWREVVFARLLKVFGTPEDLDAFARGDTFHYRVPAVALRGIRAVGRADVTRDRIVLDAKAEAPKVFIAATVSRALRFNNGVLMHCADGRVLFIESDDDAGLHGAIEQMISGRDQGQSSWAGRWRPLFAPERDVALQNVPRRVPSHERPVAALGKLLRTGGWGGIGDLHLSGDTLTLRHKGDTREVTVRNLRGVHHHRRLVWIDRRSAHDWLVEFTTDADAQSFANALLTGPENDG</sequence>
<proteinExistence type="predicted"/>
<gene>
    <name evidence="1" type="ORF">BSZ36_13660</name>
</gene>
<comment type="caution">
    <text evidence="1">The sequence shown here is derived from an EMBL/GenBank/DDBJ whole genome shotgun (WGS) entry which is preliminary data.</text>
</comment>
<accession>A0A259U2A2</accession>
<protein>
    <submittedName>
        <fullName evidence="1">Uncharacterized protein</fullName>
    </submittedName>
</protein>
<keyword evidence="2" id="KW-1185">Reference proteome</keyword>
<dbReference type="Proteomes" id="UP000216446">
    <property type="component" value="Unassembled WGS sequence"/>
</dbReference>
<dbReference type="OrthoDB" id="1523332at2"/>
<dbReference type="RefSeq" id="WP_094549863.1">
    <property type="nucleotide sequence ID" value="NZ_MQWB01000001.1"/>
</dbReference>
<dbReference type="EMBL" id="MQWB01000001">
    <property type="protein sequence ID" value="OZC03934.1"/>
    <property type="molecule type" value="Genomic_DNA"/>
</dbReference>
<evidence type="ECO:0000313" key="2">
    <source>
        <dbReference type="Proteomes" id="UP000216446"/>
    </source>
</evidence>
<name>A0A259U2A2_9BACT</name>
<dbReference type="InParanoid" id="A0A259U2A2"/>
<reference evidence="1 2" key="1">
    <citation type="submission" date="2016-11" db="EMBL/GenBank/DDBJ databases">
        <title>Study of marine rhodopsin-containing bacteria.</title>
        <authorList>
            <person name="Yoshizawa S."/>
            <person name="Kumagai Y."/>
            <person name="Kogure K."/>
        </authorList>
    </citation>
    <scope>NUCLEOTIDE SEQUENCE [LARGE SCALE GENOMIC DNA]</scope>
    <source>
        <strain evidence="1 2">SG-29</strain>
    </source>
</reference>